<comment type="caution">
    <text evidence="8">The sequence shown here is derived from an EMBL/GenBank/DDBJ whole genome shotgun (WGS) entry which is preliminary data.</text>
</comment>
<keyword evidence="3 7" id="KW-0732">Signal</keyword>
<dbReference type="RefSeq" id="WP_189586979.1">
    <property type="nucleotide sequence ID" value="NZ_BMYV01000003.1"/>
</dbReference>
<dbReference type="GO" id="GO:0016020">
    <property type="term" value="C:membrane"/>
    <property type="evidence" value="ECO:0007669"/>
    <property type="project" value="InterPro"/>
</dbReference>
<dbReference type="PROSITE" id="PS51257">
    <property type="entry name" value="PROKAR_LIPOPROTEIN"/>
    <property type="match status" value="1"/>
</dbReference>
<evidence type="ECO:0000313" key="8">
    <source>
        <dbReference type="EMBL" id="GGX74814.1"/>
    </source>
</evidence>
<evidence type="ECO:0000256" key="6">
    <source>
        <dbReference type="ARBA" id="ARBA00023288"/>
    </source>
</evidence>
<keyword evidence="6" id="KW-0449">Lipoprotein</keyword>
<evidence type="ECO:0000256" key="5">
    <source>
        <dbReference type="ARBA" id="ARBA00023139"/>
    </source>
</evidence>
<evidence type="ECO:0000256" key="7">
    <source>
        <dbReference type="SAM" id="SignalP"/>
    </source>
</evidence>
<keyword evidence="2" id="KW-1003">Cell membrane</keyword>
<comment type="similarity">
    <text evidence="1">Belongs to the EcnA/EcnB lipoprotein family.</text>
</comment>
<proteinExistence type="inferred from homology"/>
<evidence type="ECO:0000256" key="3">
    <source>
        <dbReference type="ARBA" id="ARBA00022729"/>
    </source>
</evidence>
<dbReference type="AlphaFoldDB" id="A0A918KS24"/>
<feature type="signal peptide" evidence="7">
    <location>
        <begin position="1"/>
        <end position="21"/>
    </location>
</feature>
<dbReference type="Proteomes" id="UP000600865">
    <property type="component" value="Unassembled WGS sequence"/>
</dbReference>
<dbReference type="EMBL" id="BMYV01000003">
    <property type="protein sequence ID" value="GGX74814.1"/>
    <property type="molecule type" value="Genomic_DNA"/>
</dbReference>
<evidence type="ECO:0000256" key="1">
    <source>
        <dbReference type="ARBA" id="ARBA00010296"/>
    </source>
</evidence>
<keyword evidence="9" id="KW-1185">Reference proteome</keyword>
<gene>
    <name evidence="8" type="ORF">GCM10011309_26240</name>
</gene>
<keyword evidence="5" id="KW-0564">Palmitate</keyword>
<evidence type="ECO:0000256" key="2">
    <source>
        <dbReference type="ARBA" id="ARBA00022475"/>
    </source>
</evidence>
<organism evidence="8 9">
    <name type="scientific">Litorimonas cladophorae</name>
    <dbReference type="NCBI Taxonomy" id="1220491"/>
    <lineage>
        <taxon>Bacteria</taxon>
        <taxon>Pseudomonadati</taxon>
        <taxon>Pseudomonadota</taxon>
        <taxon>Alphaproteobacteria</taxon>
        <taxon>Maricaulales</taxon>
        <taxon>Robiginitomaculaceae</taxon>
    </lineage>
</organism>
<keyword evidence="4" id="KW-0472">Membrane</keyword>
<evidence type="ECO:0000256" key="4">
    <source>
        <dbReference type="ARBA" id="ARBA00023136"/>
    </source>
</evidence>
<dbReference type="Pfam" id="PF08085">
    <property type="entry name" value="Entericidin"/>
    <property type="match status" value="1"/>
</dbReference>
<name>A0A918KS24_9PROT</name>
<protein>
    <recommendedName>
        <fullName evidence="10">Entericidin EcnA/B family protein</fullName>
    </recommendedName>
</protein>
<sequence length="45" mass="4596">MKNVAKWISIAVISASALSMTACNTIQGAGQDIESTGEAIEDAAK</sequence>
<evidence type="ECO:0008006" key="10">
    <source>
        <dbReference type="Google" id="ProtNLM"/>
    </source>
</evidence>
<dbReference type="InterPro" id="IPR012556">
    <property type="entry name" value="Entericidin"/>
</dbReference>
<reference evidence="8 9" key="1">
    <citation type="journal article" date="2014" name="Int. J. Syst. Evol. Microbiol.">
        <title>Complete genome sequence of Corynebacterium casei LMG S-19264T (=DSM 44701T), isolated from a smear-ripened cheese.</title>
        <authorList>
            <consortium name="US DOE Joint Genome Institute (JGI-PGF)"/>
            <person name="Walter F."/>
            <person name="Albersmeier A."/>
            <person name="Kalinowski J."/>
            <person name="Ruckert C."/>
        </authorList>
    </citation>
    <scope>NUCLEOTIDE SEQUENCE [LARGE SCALE GENOMIC DNA]</scope>
    <source>
        <strain evidence="8 9">KCTC 23968</strain>
    </source>
</reference>
<feature type="chain" id="PRO_5038000723" description="Entericidin EcnA/B family protein" evidence="7">
    <location>
        <begin position="22"/>
        <end position="45"/>
    </location>
</feature>
<evidence type="ECO:0000313" key="9">
    <source>
        <dbReference type="Proteomes" id="UP000600865"/>
    </source>
</evidence>
<dbReference type="GO" id="GO:0009636">
    <property type="term" value="P:response to toxic substance"/>
    <property type="evidence" value="ECO:0007669"/>
    <property type="project" value="InterPro"/>
</dbReference>
<accession>A0A918KS24</accession>